<comment type="caution">
    <text evidence="1">The sequence shown here is derived from an EMBL/GenBank/DDBJ whole genome shotgun (WGS) entry which is preliminary data.</text>
</comment>
<name>A0ABX3EFY3_9BACL</name>
<proteinExistence type="predicted"/>
<organism evidence="1 2">
    <name type="scientific">Paenibacillus helianthi</name>
    <dbReference type="NCBI Taxonomy" id="1349432"/>
    <lineage>
        <taxon>Bacteria</taxon>
        <taxon>Bacillati</taxon>
        <taxon>Bacillota</taxon>
        <taxon>Bacilli</taxon>
        <taxon>Bacillales</taxon>
        <taxon>Paenibacillaceae</taxon>
        <taxon>Paenibacillus</taxon>
    </lineage>
</organism>
<protein>
    <submittedName>
        <fullName evidence="1">Uncharacterized protein</fullName>
    </submittedName>
</protein>
<keyword evidence="2" id="KW-1185">Reference proteome</keyword>
<accession>A0ABX3EFY3</accession>
<reference evidence="1 2" key="1">
    <citation type="submission" date="2016-03" db="EMBL/GenBank/DDBJ databases">
        <authorList>
            <person name="Sant'Anna F.H."/>
            <person name="Ambrosini A."/>
            <person name="Souza R."/>
            <person name="Bach E."/>
            <person name="Fernandes G."/>
            <person name="Balsanelli E."/>
            <person name="Baura V.A."/>
            <person name="Souza E.M."/>
            <person name="Passaglia L."/>
        </authorList>
    </citation>
    <scope>NUCLEOTIDE SEQUENCE [LARGE SCALE GENOMIC DNA]</scope>
    <source>
        <strain evidence="1 2">P26E</strain>
    </source>
</reference>
<gene>
    <name evidence="1" type="ORF">A3844_26955</name>
</gene>
<evidence type="ECO:0000313" key="1">
    <source>
        <dbReference type="EMBL" id="OKP80725.1"/>
    </source>
</evidence>
<evidence type="ECO:0000313" key="2">
    <source>
        <dbReference type="Proteomes" id="UP000186058"/>
    </source>
</evidence>
<dbReference type="Proteomes" id="UP000186058">
    <property type="component" value="Unassembled WGS sequence"/>
</dbReference>
<dbReference type="EMBL" id="LVWI01000081">
    <property type="protein sequence ID" value="OKP80725.1"/>
    <property type="molecule type" value="Genomic_DNA"/>
</dbReference>
<sequence length="65" mass="7558">MSFKGFFYASFLLFRLFMTKCIITLYIKYVTYLLFTAISIKVIVLKGNECISGFTIHFQKALKEG</sequence>